<feature type="region of interest" description="Disordered" evidence="8">
    <location>
        <begin position="1"/>
        <end position="32"/>
    </location>
</feature>
<evidence type="ECO:0000256" key="4">
    <source>
        <dbReference type="ARBA" id="ARBA00022728"/>
    </source>
</evidence>
<dbReference type="GO" id="GO:0008380">
    <property type="term" value="P:RNA splicing"/>
    <property type="evidence" value="ECO:0007669"/>
    <property type="project" value="UniProtKB-KW"/>
</dbReference>
<comment type="caution">
    <text evidence="9">The sequence shown here is derived from an EMBL/GenBank/DDBJ whole genome shotgun (WGS) entry which is preliminary data.</text>
</comment>
<evidence type="ECO:0000256" key="5">
    <source>
        <dbReference type="ARBA" id="ARBA00023187"/>
    </source>
</evidence>
<keyword evidence="10" id="KW-1185">Reference proteome</keyword>
<sequence length="222" mass="25326">MSESDTRSSGKKRPAPSSSETAQPVSRDALMDALPYVDSTHEDYEQYALALIEEEMKNSKPPSDVLGLAPIKFRSPLMEAEYQRYVESDGKPEPIKLPKASKTQAPTSDTLADWDESVQQARSEYERERVRSMILDVKKDSGAALLWKGFNGNLDKELEAHQKLLNDQRQRVEQINLQRSEDQQKTGKQLEILTNQYQASLERRFRLDMAIDALEHEITQLS</sequence>
<evidence type="ECO:0000313" key="9">
    <source>
        <dbReference type="EMBL" id="CAB9519797.1"/>
    </source>
</evidence>
<dbReference type="PANTHER" id="PTHR13296:SF0">
    <property type="entry name" value="PRE-MRNA-SPLICING FACTOR SPF27"/>
    <property type="match status" value="1"/>
</dbReference>
<dbReference type="GO" id="GO:0071013">
    <property type="term" value="C:catalytic step 2 spliceosome"/>
    <property type="evidence" value="ECO:0007669"/>
    <property type="project" value="TreeGrafter"/>
</dbReference>
<evidence type="ECO:0000256" key="1">
    <source>
        <dbReference type="ARBA" id="ARBA00004123"/>
    </source>
</evidence>
<dbReference type="Proteomes" id="UP001153069">
    <property type="component" value="Unassembled WGS sequence"/>
</dbReference>
<feature type="compositionally biased region" description="Polar residues" evidence="8">
    <location>
        <begin position="101"/>
        <end position="110"/>
    </location>
</feature>
<organism evidence="9 10">
    <name type="scientific">Seminavis robusta</name>
    <dbReference type="NCBI Taxonomy" id="568900"/>
    <lineage>
        <taxon>Eukaryota</taxon>
        <taxon>Sar</taxon>
        <taxon>Stramenopiles</taxon>
        <taxon>Ochrophyta</taxon>
        <taxon>Bacillariophyta</taxon>
        <taxon>Bacillariophyceae</taxon>
        <taxon>Bacillariophycidae</taxon>
        <taxon>Naviculales</taxon>
        <taxon>Naviculaceae</taxon>
        <taxon>Seminavis</taxon>
    </lineage>
</organism>
<evidence type="ECO:0000256" key="2">
    <source>
        <dbReference type="ARBA" id="ARBA00010788"/>
    </source>
</evidence>
<keyword evidence="7" id="KW-0175">Coiled coil</keyword>
<evidence type="ECO:0000256" key="6">
    <source>
        <dbReference type="ARBA" id="ARBA00023242"/>
    </source>
</evidence>
<dbReference type="PANTHER" id="PTHR13296">
    <property type="entry name" value="BCAS2 PROTEIN"/>
    <property type="match status" value="1"/>
</dbReference>
<feature type="coiled-coil region" evidence="7">
    <location>
        <begin position="111"/>
        <end position="185"/>
    </location>
</feature>
<proteinExistence type="inferred from homology"/>
<dbReference type="EMBL" id="CAICTM010001046">
    <property type="protein sequence ID" value="CAB9519797.1"/>
    <property type="molecule type" value="Genomic_DNA"/>
</dbReference>
<keyword evidence="3" id="KW-0507">mRNA processing</keyword>
<feature type="region of interest" description="Disordered" evidence="8">
    <location>
        <begin position="88"/>
        <end position="110"/>
    </location>
</feature>
<dbReference type="GO" id="GO:0006397">
    <property type="term" value="P:mRNA processing"/>
    <property type="evidence" value="ECO:0007669"/>
    <property type="project" value="UniProtKB-KW"/>
</dbReference>
<evidence type="ECO:0000313" key="10">
    <source>
        <dbReference type="Proteomes" id="UP001153069"/>
    </source>
</evidence>
<accession>A0A9N8EES7</accession>
<dbReference type="GO" id="GO:0071011">
    <property type="term" value="C:precatalytic spliceosome"/>
    <property type="evidence" value="ECO:0007669"/>
    <property type="project" value="TreeGrafter"/>
</dbReference>
<name>A0A9N8EES7_9STRA</name>
<dbReference type="AlphaFoldDB" id="A0A9N8EES7"/>
<reference evidence="9" key="1">
    <citation type="submission" date="2020-06" db="EMBL/GenBank/DDBJ databases">
        <authorList>
            <consortium name="Plant Systems Biology data submission"/>
        </authorList>
    </citation>
    <scope>NUCLEOTIDE SEQUENCE</scope>
    <source>
        <strain evidence="9">D6</strain>
    </source>
</reference>
<keyword evidence="4" id="KW-0747">Spliceosome</keyword>
<dbReference type="OrthoDB" id="205794at2759"/>
<comment type="similarity">
    <text evidence="2">Belongs to the SPF27 family.</text>
</comment>
<keyword evidence="6" id="KW-0539">Nucleus</keyword>
<gene>
    <name evidence="9" type="ORF">SEMRO_1048_G235230.1</name>
</gene>
<evidence type="ECO:0000256" key="7">
    <source>
        <dbReference type="SAM" id="Coils"/>
    </source>
</evidence>
<dbReference type="GO" id="GO:0000974">
    <property type="term" value="C:Prp19 complex"/>
    <property type="evidence" value="ECO:0007669"/>
    <property type="project" value="TreeGrafter"/>
</dbReference>
<dbReference type="Pfam" id="PF05700">
    <property type="entry name" value="BCAS2"/>
    <property type="match status" value="1"/>
</dbReference>
<dbReference type="InterPro" id="IPR008409">
    <property type="entry name" value="SPF27"/>
</dbReference>
<evidence type="ECO:0000256" key="8">
    <source>
        <dbReference type="SAM" id="MobiDB-lite"/>
    </source>
</evidence>
<comment type="subcellular location">
    <subcellularLocation>
        <location evidence="1">Nucleus</location>
    </subcellularLocation>
</comment>
<keyword evidence="5" id="KW-0508">mRNA splicing</keyword>
<protein>
    <submittedName>
        <fullName evidence="9">Breast carcinoma amplified sequence 2</fullName>
    </submittedName>
</protein>
<evidence type="ECO:0000256" key="3">
    <source>
        <dbReference type="ARBA" id="ARBA00022664"/>
    </source>
</evidence>